<evidence type="ECO:0000259" key="6">
    <source>
        <dbReference type="Pfam" id="PF12624"/>
    </source>
</evidence>
<dbReference type="PANTHER" id="PTHR16166">
    <property type="entry name" value="VACUOLAR PROTEIN SORTING-ASSOCIATED PROTEIN VPS13"/>
    <property type="match status" value="1"/>
</dbReference>
<name>A0A7R8D5S2_LEPSM</name>
<keyword evidence="3" id="KW-0445">Lipid transport</keyword>
<dbReference type="Pfam" id="PF25036">
    <property type="entry name" value="VPS13_VAB"/>
    <property type="match status" value="2"/>
</dbReference>
<sequence>MDMIRRKSLYERMEEDTLLTPKNTRRIVIIVYGATFLISHLICFQELFFNLYSSLTLHLKTFGDYEQCLEVVNIPLICEKFGKNISLYGVTAWHSIGVLVNFGLVVGFYKEKSGFVYQWLVYMVLIIVLNGVFVAYTWRELNLLCIAFGLLNLIFVVPIWLFVANEWRTLQKDKRNSNLDLKSPNIRLKCNTKMLKGLATWFLNNYLGKYLEDLNTDQLRIALSQGEVELENAPFRKEAFKFLDPALDVKAGFVGHIKLKKKVYILFGPQKFTDFDEDLEEQVLLEKKLLSLDGIEAEWRALEEASGSYDQWKSQGSSFISSILENLQVHIQDVHIRYEDDFTSPIPFSYGIVLDSLSAETCDENWLPKFVARNANSQTHIFKTLDLRYLGLYLNVGPDLEIFGACDIHTLSEKMSSRKSIKYLLKPVSLNATLKKNCQFRALKSKKIPRFVIDVKVNSIPLEISSSQYSCALHGLRAFHQLRKNRRVWRWRPKESVKKCPRAWWHYAITSHMERIHKRNAQYSWSNVLSMAQENVKYVDAFREYLLNPVGISQDIKMFKDSTDASRTYEELKILRNLVVFQLKNELPSKLSNQNKKALTWYEWWYGIEIPISEECTSENEADEEQGIDQDFYRHKDAVMARIHFSLESGSLKLFSMKDIGQKREIFEFEFEKMKTNFESRPRSKSYKFELSLGAMYLRDRISTEASIRNIFTGFAKSTLQSILGSTTKTEESFLFYLLFETNPSSNLDVKFHCRSESLNIVYNPIIVHYVSDFLRIPSDLNKSSNLSEKIKSAALNRIEEAKQRTKKELKKNLHQIFDTEGSEAEEGFLSGKKKLDISFELSAPQILIPESFVDKNALIFVVDFGKLHLSNGYHDNDEDEEFCTPISTPEELEVQEEEDLRKSSVPKIAELDSSRLYTSFSLTLSDMQVLISKIKDNWKYAHLKGTSSLHILDKFSIKLQLEKRIASLSDSEFPNIVIAGSLPRIVVHFNEEKIFALKRMNNLLRGNDFESSSAKIRKNCVSVSTQTLLPSHEEFSEELTKSESDVIFSSWGSSNPINQYSRLFLIYFCIDDLAIELQSQDKSIAEIQVTGVKASLTRRPFDTKHFSLCAQSPCDSISGSLRGSEPASPFSPFSPSVASKSAYQRNAPPLNIHKALSSLQKGSLNNSRVSMSSSIGNNVGFNLPEMIDPDALIVIDVVIISPHCPGEDDSNEQHKIISVQFNSLDIIANQETIIELIGFMKRISPEMQSWKSRHLPLKDSGTQTTECEIEPFSDLESSISKPHTKSQYDRISTKTELTAEFQRLNVLLLRANSGKMIGTALLTEVKILSSFGRLVEVSGSLGGLHVINLLSGSSLHQKIISIGKDPFIEGESCFFNKSIHDDLYNSSSQIQDDIQAFTFNFAKKAPIELLQDVDIMDQEIIDINVRIASVCYIHSFAFLEELNSCASDFKTYMSNLASSIRNAATEMALGIVHRRTESMAMHETILPTSKFNKLCKSSSYSENNDVLIETPVIVIPSHERSFEILVAHLGEIIIRNEEVESDLSMERYIIKIKDMNIHSMDLRKKYKESDLLDLLAHFKVMTSKELYSCHVDHSIPILHDTEVDLIICKGAVSYGSMVNESKSFQSFLSLGEEQDLLLSRELYNINCASSPKDDEVQHTSRTTRKESNSELISPVSTVLIESDFKIPNLIVKLRDSKDSDLDLLLPNGAKHRQLMTSIGEQFYGSLTKSFKNGLSKSCPNLRRFGQNKHLGASLPSLLNVETIFGIPINKMSMEREKKKQHKEFKSTSSFSGSTITNISKCSKNDLCDVKNLVHIKIEEYDINSQELNEQELSTKRLVDVDFNNLDIVINIKTWVIILDFFSISKRQDEPDVLSSSTFRSSPTPPASTSSWGSRSRFEPEINKKPLGNTKIDLRVKSLSVLLNKPEYELSKISVNNFCCQYDILRKGLHHQGASRKFLFEGFNTHRKALYHLQKLMDQSIDPQNESSFPRTVSREIRLKLEIDAESTIIFLPMSSFSTRILTVDLGQLSVRNKFAFSGDPSTISPETLSTTLVGQRSRAQSCESLSSRRSRSRMSSRRRAYNSGDDDDLNDSNDNSSILVNELHNCLIDVLNINLKSMDLKMGDRISGFTDEKLLTPQDISVHGFIVRLSSKQLLKEKCELQLQIERNLDKAFSHRVPDLSLKGILSTVHAVVNPEQYQTIRGLLSYNIGEAIEEFNLHYVEDNYNQTEAQMIYGDKIWKRLFMNIELQDVILDLQQEDEIILARINFYKSKLIYESWSDSSRDVDLVSQEICLSDFRYIDCPPEDQPNVFTKILYPMKNISYFGNLQAEVHYRSTLDMNRLTILLNNMRLMSLFDWWFKVLEFISKCPTSPPEFNKEKNNEPVTRFVYLDEEPIYPSVGIISKRTPMIETSGPVFELKINITESEIVILAEPFNKNSQAIILHSTTVIAYRPDMSEKPFSSKAAFENEGNDECIEDIKSNKSVASDLDCIEALDYTTINNNLKKHIFSGSKVNFSHIELKTNTFNICIIDDCLDADVPLLELSLGRVHLKHDISSIGSVSCDVQASYHNRSLGSWEPLIEPLHSEIEWNLRNRVIVNVSSEDILNLNITSSLIKLYRTVRNNWTQDYYSQSDAMKPRIPFVPFALKNETGCDLIFCTYVSQSSVGLKKKTLSKIRITDCEHDYRAWISVKDGATIPFTFEERGKFRQINSRENKVHQIVVKVEGWVDLCPVSVDKVGTYFRNVKASPLFAHKVPPARIVVDVSLEGSARKLVKIRSALLVSNKLPYSIKLILDKVRSNKCLNMEVPSKEIKSIPLSYVWATIHVKSSDSAKMTLYQCKHAWNKLQEPERFCITVERLQFPCDEKISKVVWILEMRPVCLWKLSEQNIIHISVDQFPIGSDIVLPQNVSTTYEVRVRLGDSNNRPLYLTAQIICKFGGIVRISVFASYWLVNKTGLPLIFREEKGFASPHLTEESSESEKDCIVAGQEKEHEIARMAEPLTFSFSEENKETLSMRIGNGLHTHGKSQWCKAFYIQQKGSFVRRLRVLSQDKNTKKEIVYNIGVDIVLQLHNRSKFMILMAQKCQIMNNEGSTESFLESPPGSSVSFHWPHLNQEHLLCVKLPKLYNCSWSGGFVLENTDSFQFNVRDGFGKSVLIDNFSHVPIAYYQNGTESRSIVKPKQSNPYALDEPTLKPILTCLAPGCSMGVYDLNLLDVESRSNRVILAPKLAGKRSQLWRMTASGLLQHEGSSPPRDPNHPTPSTEPIVLDIAGPAVQPHAYIPLVLRKADDRRRLTQRWKFTNNGRLMCEHKGLYVQAKSDLKETSIVLGPNEFKDTNPVELGFTRQRMRPGSGVLSVFVHTDGPTRVLLITDTFQQSDRFIQEKSRPTYQDYTVTLNFKQGIGLSLISSDPSEELVYGLLSNVQVEYTTRNDLHILDIGVQNIQIDNQIFNSQYPSILYSSKQRQSLSIHNAEIYDNMILTIKGITLNLEEELICKIVRWAGILDLSDFQNKNTKSLNNVKLSVLKSNRLKGDVKLIQRKLNLFLITFESANIKLEPYLKSHPFETASFLFNSILKHYQHEMIRKTLLILGSTDFLGNPAGLANDWMEGFRDLLDGNMVNSIINVTHGAANTAAKFSGSLSYGMSKISLQEKYDEKRLMLRGKHGETSMRHLMAAIKGLGFGALGGVTSIYDEVKGGVKDEGPSGIINGILWGLAGVVMKPAIGVLDFATEAATALKESSKNGYKYETLVYGHIESDVIVSFERILVYQKYHSASNRGNPISTTKPEVDLNYSQVEWVKVVPDGNLCNLEIYTVNKEVLKVMGDSEKKVYDLSQKINYAMTIFQELQFALPTKESDMDNEL</sequence>
<comment type="similarity">
    <text evidence="1">Belongs to the VPS13 family.</text>
</comment>
<feature type="compositionally biased region" description="Basic residues" evidence="4">
    <location>
        <begin position="2069"/>
        <end position="2081"/>
    </location>
</feature>
<keyword evidence="5" id="KW-1133">Transmembrane helix</keyword>
<feature type="transmembrane region" description="Helical" evidence="5">
    <location>
        <begin position="115"/>
        <end position="136"/>
    </location>
</feature>
<dbReference type="Proteomes" id="UP000675881">
    <property type="component" value="Chromosome 9"/>
</dbReference>
<dbReference type="EMBL" id="HG994588">
    <property type="protein sequence ID" value="CAF3038410.1"/>
    <property type="molecule type" value="Genomic_DNA"/>
</dbReference>
<keyword evidence="2" id="KW-0813">Transport</keyword>
<feature type="region of interest" description="Disordered" evidence="4">
    <location>
        <begin position="2058"/>
        <end position="2093"/>
    </location>
</feature>
<feature type="region of interest" description="Disordered" evidence="4">
    <location>
        <begin position="1874"/>
        <end position="1903"/>
    </location>
</feature>
<keyword evidence="10" id="KW-1185">Reference proteome</keyword>
<dbReference type="Pfam" id="PF25033">
    <property type="entry name" value="VPS13_M"/>
    <property type="match status" value="1"/>
</dbReference>
<dbReference type="GO" id="GO:0006869">
    <property type="term" value="P:lipid transport"/>
    <property type="evidence" value="ECO:0007669"/>
    <property type="project" value="UniProtKB-KW"/>
</dbReference>
<keyword evidence="5" id="KW-0472">Membrane</keyword>
<organism evidence="9 10">
    <name type="scientific">Lepeophtheirus salmonis</name>
    <name type="common">Salmon louse</name>
    <name type="synonym">Caligus salmonis</name>
    <dbReference type="NCBI Taxonomy" id="72036"/>
    <lineage>
        <taxon>Eukaryota</taxon>
        <taxon>Metazoa</taxon>
        <taxon>Ecdysozoa</taxon>
        <taxon>Arthropoda</taxon>
        <taxon>Crustacea</taxon>
        <taxon>Multicrustacea</taxon>
        <taxon>Hexanauplia</taxon>
        <taxon>Copepoda</taxon>
        <taxon>Siphonostomatoida</taxon>
        <taxon>Caligidae</taxon>
        <taxon>Lepeophtheirus</taxon>
    </lineage>
</organism>
<feature type="domain" description="Vacuolar protein sorting-associated protein 13 VPS13 adaptor binding" evidence="8">
    <location>
        <begin position="2914"/>
        <end position="3149"/>
    </location>
</feature>
<feature type="domain" description="Vacuolar protein sorting-associated protein 13 VPS13 adaptor binding" evidence="8">
    <location>
        <begin position="2714"/>
        <end position="2851"/>
    </location>
</feature>
<dbReference type="InterPro" id="IPR026847">
    <property type="entry name" value="VPS13"/>
</dbReference>
<evidence type="ECO:0000256" key="3">
    <source>
        <dbReference type="ARBA" id="ARBA00023055"/>
    </source>
</evidence>
<reference evidence="9" key="1">
    <citation type="submission" date="2021-02" db="EMBL/GenBank/DDBJ databases">
        <authorList>
            <person name="Bekaert M."/>
        </authorList>
    </citation>
    <scope>NUCLEOTIDE SEQUENCE</scope>
    <source>
        <strain evidence="9">IoA-00</strain>
    </source>
</reference>
<evidence type="ECO:0000313" key="9">
    <source>
        <dbReference type="EMBL" id="CAF3038410.1"/>
    </source>
</evidence>
<feature type="transmembrane region" description="Helical" evidence="5">
    <location>
        <begin position="143"/>
        <end position="163"/>
    </location>
</feature>
<evidence type="ECO:0000256" key="2">
    <source>
        <dbReference type="ARBA" id="ARBA00022448"/>
    </source>
</evidence>
<dbReference type="GO" id="GO:0006623">
    <property type="term" value="P:protein targeting to vacuole"/>
    <property type="evidence" value="ECO:0007669"/>
    <property type="project" value="TreeGrafter"/>
</dbReference>
<dbReference type="OrthoDB" id="6373482at2759"/>
<evidence type="ECO:0000259" key="7">
    <source>
        <dbReference type="Pfam" id="PF25033"/>
    </source>
</evidence>
<dbReference type="InterPro" id="IPR009543">
    <property type="entry name" value="VPS13_VAB"/>
</dbReference>
<dbReference type="InterPro" id="IPR056747">
    <property type="entry name" value="VPS13-like_M"/>
</dbReference>
<evidence type="ECO:0000256" key="4">
    <source>
        <dbReference type="SAM" id="MobiDB-lite"/>
    </source>
</evidence>
<dbReference type="GO" id="GO:0007005">
    <property type="term" value="P:mitochondrion organization"/>
    <property type="evidence" value="ECO:0007669"/>
    <property type="project" value="TreeGrafter"/>
</dbReference>
<dbReference type="InterPro" id="IPR026854">
    <property type="entry name" value="VPS13_N"/>
</dbReference>
<accession>A0A7R8D5S2</accession>
<protein>
    <submittedName>
        <fullName evidence="9">VPS13D</fullName>
    </submittedName>
</protein>
<keyword evidence="5" id="KW-0812">Transmembrane</keyword>
<feature type="compositionally biased region" description="Low complexity" evidence="4">
    <location>
        <begin position="1875"/>
        <end position="1894"/>
    </location>
</feature>
<feature type="domain" description="Chorein N-terminal" evidence="6">
    <location>
        <begin position="194"/>
        <end position="1863"/>
    </location>
</feature>
<dbReference type="CDD" id="cd23453">
    <property type="entry name" value="beta-trefoil_Ricin_VPS13D"/>
    <property type="match status" value="1"/>
</dbReference>
<proteinExistence type="inferred from homology"/>
<feature type="domain" description="VPS13-like middle region" evidence="7">
    <location>
        <begin position="1972"/>
        <end position="2458"/>
    </location>
</feature>
<dbReference type="Pfam" id="PF12624">
    <property type="entry name" value="VPS13_N"/>
    <property type="match status" value="1"/>
</dbReference>
<dbReference type="PANTHER" id="PTHR16166:SF141">
    <property type="entry name" value="INTERMEMBRANE LIPID TRANSFER PROTEIN VPS13D"/>
    <property type="match status" value="1"/>
</dbReference>
<dbReference type="GO" id="GO:0045053">
    <property type="term" value="P:protein retention in Golgi apparatus"/>
    <property type="evidence" value="ECO:0007669"/>
    <property type="project" value="TreeGrafter"/>
</dbReference>
<evidence type="ECO:0000256" key="5">
    <source>
        <dbReference type="SAM" id="Phobius"/>
    </source>
</evidence>
<gene>
    <name evidence="9" type="ORF">LSAA_14773</name>
</gene>
<feature type="transmembrane region" description="Helical" evidence="5">
    <location>
        <begin position="27"/>
        <end position="52"/>
    </location>
</feature>
<evidence type="ECO:0000313" key="10">
    <source>
        <dbReference type="Proteomes" id="UP000675881"/>
    </source>
</evidence>
<evidence type="ECO:0000259" key="8">
    <source>
        <dbReference type="Pfam" id="PF25036"/>
    </source>
</evidence>
<evidence type="ECO:0000256" key="1">
    <source>
        <dbReference type="ARBA" id="ARBA00006545"/>
    </source>
</evidence>